<gene>
    <name evidence="9" type="ORF">FHX50_002252</name>
</gene>
<comment type="caution">
    <text evidence="9">The sequence shown here is derived from an EMBL/GenBank/DDBJ whole genome shotgun (WGS) entry which is preliminary data.</text>
</comment>
<accession>A0A839QW73</accession>
<dbReference type="GO" id="GO:0022857">
    <property type="term" value="F:transmembrane transporter activity"/>
    <property type="evidence" value="ECO:0007669"/>
    <property type="project" value="InterPro"/>
</dbReference>
<comment type="subcellular location">
    <subcellularLocation>
        <location evidence="1">Cell membrane</location>
        <topology evidence="1">Multi-pass membrane protein</topology>
    </subcellularLocation>
</comment>
<dbReference type="RefSeq" id="WP_221187354.1">
    <property type="nucleotide sequence ID" value="NZ_CBCSFZ010000037.1"/>
</dbReference>
<evidence type="ECO:0000256" key="4">
    <source>
        <dbReference type="ARBA" id="ARBA00022692"/>
    </source>
</evidence>
<dbReference type="InterPro" id="IPR004748">
    <property type="entry name" value="Polyol_permease-like"/>
</dbReference>
<evidence type="ECO:0000259" key="8">
    <source>
        <dbReference type="PROSITE" id="PS50850"/>
    </source>
</evidence>
<proteinExistence type="predicted"/>
<reference evidence="9 10" key="1">
    <citation type="submission" date="2020-08" db="EMBL/GenBank/DDBJ databases">
        <title>Sequencing the genomes of 1000 actinobacteria strains.</title>
        <authorList>
            <person name="Klenk H.-P."/>
        </authorList>
    </citation>
    <scope>NUCLEOTIDE SEQUENCE [LARGE SCALE GENOMIC DNA]</scope>
    <source>
        <strain evidence="9 10">DSM 23040</strain>
    </source>
</reference>
<dbReference type="GO" id="GO:0005886">
    <property type="term" value="C:plasma membrane"/>
    <property type="evidence" value="ECO:0007669"/>
    <property type="project" value="UniProtKB-SubCell"/>
</dbReference>
<name>A0A839QW73_9MICO</name>
<feature type="transmembrane region" description="Helical" evidence="7">
    <location>
        <begin position="182"/>
        <end position="201"/>
    </location>
</feature>
<feature type="transmembrane region" description="Helical" evidence="7">
    <location>
        <begin position="390"/>
        <end position="410"/>
    </location>
</feature>
<feature type="transmembrane region" description="Helical" evidence="7">
    <location>
        <begin position="270"/>
        <end position="289"/>
    </location>
</feature>
<evidence type="ECO:0000313" key="9">
    <source>
        <dbReference type="EMBL" id="MBB3023945.1"/>
    </source>
</evidence>
<dbReference type="Gene3D" id="1.20.1250.20">
    <property type="entry name" value="MFS general substrate transporter like domains"/>
    <property type="match status" value="2"/>
</dbReference>
<dbReference type="PROSITE" id="PS50850">
    <property type="entry name" value="MFS"/>
    <property type="match status" value="1"/>
</dbReference>
<evidence type="ECO:0000256" key="7">
    <source>
        <dbReference type="SAM" id="Phobius"/>
    </source>
</evidence>
<feature type="transmembrane region" description="Helical" evidence="7">
    <location>
        <begin position="152"/>
        <end position="170"/>
    </location>
</feature>
<keyword evidence="5 7" id="KW-1133">Transmembrane helix</keyword>
<dbReference type="InterPro" id="IPR050171">
    <property type="entry name" value="MFS_Transporters"/>
</dbReference>
<dbReference type="AlphaFoldDB" id="A0A839QW73"/>
<evidence type="ECO:0000256" key="1">
    <source>
        <dbReference type="ARBA" id="ARBA00004651"/>
    </source>
</evidence>
<feature type="transmembrane region" description="Helical" evidence="7">
    <location>
        <begin position="329"/>
        <end position="353"/>
    </location>
</feature>
<dbReference type="PANTHER" id="PTHR23517">
    <property type="entry name" value="RESISTANCE PROTEIN MDTM, PUTATIVE-RELATED-RELATED"/>
    <property type="match status" value="1"/>
</dbReference>
<feature type="transmembrane region" description="Helical" evidence="7">
    <location>
        <begin position="120"/>
        <end position="140"/>
    </location>
</feature>
<dbReference type="NCBIfam" id="TIGR00897">
    <property type="entry name" value="2A0118"/>
    <property type="match status" value="1"/>
</dbReference>
<evidence type="ECO:0000256" key="3">
    <source>
        <dbReference type="ARBA" id="ARBA00022475"/>
    </source>
</evidence>
<keyword evidence="10" id="KW-1185">Reference proteome</keyword>
<sequence length="435" mass="45402">MASPDSGRGLSRFIAQQGISRPLAWGFVALTLFMVGDGIELSFLSTYLTDRGHDAGSVALLFTVYGIVVALGAWLAGALAEAWGPKRVMVIGGGIWIVFQLVFLLLGVLPDSFAVMLTAYAIRAIGYPLFAYGFLVWVTLSTPSQVLGRAVGWYWFFNVMGLGVISGYFVAGTIDQLGPLGVLWSSLAFVTAGLAIVALLLRSQDGPTTVTAADTLRGLAASITIVGEQPKVGIAGVIRIINTMSYYAFAVFLNVHMVNTIGFTQAQWSSIWGTMLLANIVANLLSGYLSDRLGRVAVVAWAGCFACALSVLALYYAPQVLGAHLPAVMAVGVVYGFALGMFCPLSAIVPLLAPANKGAAIAVLNLGAGLSNFAGPLVAGLVPAVGVAPVIWLLAALYIVGMALTFTLRAPGIEARDHREPLTAPAPEPVPAAAV</sequence>
<evidence type="ECO:0000256" key="6">
    <source>
        <dbReference type="ARBA" id="ARBA00023136"/>
    </source>
</evidence>
<dbReference type="EMBL" id="JACHWP010000018">
    <property type="protein sequence ID" value="MBB3023945.1"/>
    <property type="molecule type" value="Genomic_DNA"/>
</dbReference>
<evidence type="ECO:0000256" key="5">
    <source>
        <dbReference type="ARBA" id="ARBA00022989"/>
    </source>
</evidence>
<keyword evidence="3" id="KW-1003">Cell membrane</keyword>
<dbReference type="Proteomes" id="UP000568050">
    <property type="component" value="Unassembled WGS sequence"/>
</dbReference>
<feature type="transmembrane region" description="Helical" evidence="7">
    <location>
        <begin position="360"/>
        <end position="384"/>
    </location>
</feature>
<dbReference type="SUPFAM" id="SSF103473">
    <property type="entry name" value="MFS general substrate transporter"/>
    <property type="match status" value="1"/>
</dbReference>
<dbReference type="CDD" id="cd17337">
    <property type="entry name" value="MFS_CsbX"/>
    <property type="match status" value="1"/>
</dbReference>
<evidence type="ECO:0000313" key="10">
    <source>
        <dbReference type="Proteomes" id="UP000568050"/>
    </source>
</evidence>
<dbReference type="InterPro" id="IPR011701">
    <property type="entry name" value="MFS"/>
</dbReference>
<feature type="transmembrane region" description="Helical" evidence="7">
    <location>
        <begin position="55"/>
        <end position="76"/>
    </location>
</feature>
<evidence type="ECO:0000256" key="2">
    <source>
        <dbReference type="ARBA" id="ARBA00022448"/>
    </source>
</evidence>
<keyword evidence="2" id="KW-0813">Transport</keyword>
<feature type="transmembrane region" description="Helical" evidence="7">
    <location>
        <begin position="88"/>
        <end position="108"/>
    </location>
</feature>
<organism evidence="9 10">
    <name type="scientific">Helcobacillus massiliensis</name>
    <dbReference type="NCBI Taxonomy" id="521392"/>
    <lineage>
        <taxon>Bacteria</taxon>
        <taxon>Bacillati</taxon>
        <taxon>Actinomycetota</taxon>
        <taxon>Actinomycetes</taxon>
        <taxon>Micrococcales</taxon>
        <taxon>Dermabacteraceae</taxon>
        <taxon>Helcobacillus</taxon>
    </lineage>
</organism>
<feature type="domain" description="Major facilitator superfamily (MFS) profile" evidence="8">
    <location>
        <begin position="22"/>
        <end position="413"/>
    </location>
</feature>
<dbReference type="InterPro" id="IPR036259">
    <property type="entry name" value="MFS_trans_sf"/>
</dbReference>
<feature type="transmembrane region" description="Helical" evidence="7">
    <location>
        <begin position="296"/>
        <end position="317"/>
    </location>
</feature>
<keyword evidence="6 7" id="KW-0472">Membrane</keyword>
<dbReference type="Pfam" id="PF07690">
    <property type="entry name" value="MFS_1"/>
    <property type="match status" value="2"/>
</dbReference>
<feature type="transmembrane region" description="Helical" evidence="7">
    <location>
        <begin position="246"/>
        <end position="264"/>
    </location>
</feature>
<feature type="transmembrane region" description="Helical" evidence="7">
    <location>
        <begin position="22"/>
        <end position="43"/>
    </location>
</feature>
<keyword evidence="4 7" id="KW-0812">Transmembrane</keyword>
<dbReference type="PANTHER" id="PTHR23517:SF13">
    <property type="entry name" value="MAJOR FACILITATOR SUPERFAMILY MFS_1"/>
    <property type="match status" value="1"/>
</dbReference>
<protein>
    <submittedName>
        <fullName evidence="9">Polyol permease family</fullName>
    </submittedName>
</protein>
<dbReference type="InterPro" id="IPR020846">
    <property type="entry name" value="MFS_dom"/>
</dbReference>